<accession>A0A1Z8BB68</accession>
<name>A0A1Z8BB68_9FLAO</name>
<dbReference type="Proteomes" id="UP000196102">
    <property type="component" value="Unassembled WGS sequence"/>
</dbReference>
<feature type="transmembrane region" description="Helical" evidence="1">
    <location>
        <begin position="715"/>
        <end position="737"/>
    </location>
</feature>
<proteinExistence type="predicted"/>
<dbReference type="Gene3D" id="2.60.40.10">
    <property type="entry name" value="Immunoglobulins"/>
    <property type="match status" value="1"/>
</dbReference>
<dbReference type="Pfam" id="PF07495">
    <property type="entry name" value="Y_Y_Y"/>
    <property type="match status" value="1"/>
</dbReference>
<organism evidence="3 4">
    <name type="scientific">Nonlabens dokdonensis</name>
    <dbReference type="NCBI Taxonomy" id="328515"/>
    <lineage>
        <taxon>Bacteria</taxon>
        <taxon>Pseudomonadati</taxon>
        <taxon>Bacteroidota</taxon>
        <taxon>Flavobacteriia</taxon>
        <taxon>Flavobacteriales</taxon>
        <taxon>Flavobacteriaceae</taxon>
        <taxon>Nonlabens</taxon>
    </lineage>
</organism>
<evidence type="ECO:0000259" key="2">
    <source>
        <dbReference type="Pfam" id="PF07495"/>
    </source>
</evidence>
<dbReference type="AlphaFoldDB" id="A0A1Z8BB68"/>
<dbReference type="RefSeq" id="WP_303685731.1">
    <property type="nucleotide sequence ID" value="NZ_MAAX01000033.1"/>
</dbReference>
<feature type="non-terminal residue" evidence="3">
    <location>
        <position position="748"/>
    </location>
</feature>
<evidence type="ECO:0000313" key="4">
    <source>
        <dbReference type="Proteomes" id="UP000196102"/>
    </source>
</evidence>
<gene>
    <name evidence="3" type="ORF">A9Q93_02095</name>
</gene>
<dbReference type="InterPro" id="IPR015943">
    <property type="entry name" value="WD40/YVTN_repeat-like_dom_sf"/>
</dbReference>
<keyword evidence="1" id="KW-0472">Membrane</keyword>
<feature type="domain" description="Two component regulator three Y" evidence="2">
    <location>
        <begin position="643"/>
        <end position="694"/>
    </location>
</feature>
<keyword evidence="1" id="KW-0812">Transmembrane</keyword>
<sequence length="748" mass="86122">MSTAQELPSLNNYEPSTYKAGNQNWMISESDDHFIYVANNKGLLEYNGSQWTLYQTPNESIMRSVKTQGDRIYTGCYMDFGFWEHDATGTLSYTSIVESSKFELQEDEQFWNIIARDDYILFQSLSHVYSYNKENGEVTQIAEQSEINKFFEVGDSYYYHVLGVGLFQVVDGESKLLGAVEFFKSETIVLVYEFDSKIHIVTQKADIYEFDGEKVTKIAASQFDEQITVYSASLLSDETLMLGTISHGVISMNLAGEVNYTMNQSDGLLNNTCLYVFEDSAQNVWIGLDNGISSINIDSPYKMFHDKDGDLGTVYASFQDDDFLYIGTNQGLFYKETLKDDFIFIEGTQGQVWSIDKIGESLFCSHHLGVFEIEKDKVNYIEKTSGAWEVLSIPNHDDLILVGTYKGLQVIESNADKWEFRNKIDGFDISSKDVVIYDSDVFVNHEYKGLFHLKIDNNFNQLIEPYKIEELGKGIGSDITVYKGRLLFSKRGAIYIKQEPESKFEKNMELSSLVSPNIYTSGTFIQNNGYLWLFNMQGIHKINIEDINGNYEIESIPLTFDLRREKIGYENLTKVGSKVYLIGTSYGYTTVQEDYKYNKEHKVYINSIKRYEKNKAVALNKENPNEIPYSNNITEVSFSSPYYNTLSNIEYKYRLVGQYDEWSNWTKLSEVRFKNLSYGDYIFEVKSRVNTVMSKNIAKQEFTIARPYYLTTGAIVLYVVLLALLIIGLNVAYIWYFKRQKESALQKQ</sequence>
<evidence type="ECO:0000313" key="3">
    <source>
        <dbReference type="EMBL" id="OUS19836.1"/>
    </source>
</evidence>
<dbReference type="InterPro" id="IPR013783">
    <property type="entry name" value="Ig-like_fold"/>
</dbReference>
<dbReference type="EMBL" id="MAAX01000033">
    <property type="protein sequence ID" value="OUS19836.1"/>
    <property type="molecule type" value="Genomic_DNA"/>
</dbReference>
<keyword evidence="1" id="KW-1133">Transmembrane helix</keyword>
<protein>
    <recommendedName>
        <fullName evidence="2">Two component regulator three Y domain-containing protein</fullName>
    </recommendedName>
</protein>
<dbReference type="InterPro" id="IPR011123">
    <property type="entry name" value="Y_Y_Y"/>
</dbReference>
<reference evidence="3 4" key="1">
    <citation type="journal article" date="2017" name="Proc. Natl. Acad. Sci. U.S.A.">
        <title>Simulation of Deepwater Horizon oil plume reveals substrate specialization within a complex community of hydrocarbon-degraders.</title>
        <authorList>
            <person name="Hu P."/>
            <person name="Dubinsky E.A."/>
            <person name="Probst A.J."/>
            <person name="Wang J."/>
            <person name="Sieber C.M.K."/>
            <person name="Tom L.M."/>
            <person name="Gardinali P."/>
            <person name="Banfield J.F."/>
            <person name="Atlas R.M."/>
            <person name="Andersen G.L."/>
        </authorList>
    </citation>
    <scope>NUCLEOTIDE SEQUENCE [LARGE SCALE GENOMIC DNA]</scope>
    <source>
        <strain evidence="3">35_9_T64</strain>
    </source>
</reference>
<comment type="caution">
    <text evidence="3">The sequence shown here is derived from an EMBL/GenBank/DDBJ whole genome shotgun (WGS) entry which is preliminary data.</text>
</comment>
<dbReference type="Gene3D" id="2.130.10.10">
    <property type="entry name" value="YVTN repeat-like/Quinoprotein amine dehydrogenase"/>
    <property type="match status" value="2"/>
</dbReference>
<evidence type="ECO:0000256" key="1">
    <source>
        <dbReference type="SAM" id="Phobius"/>
    </source>
</evidence>